<dbReference type="InterPro" id="IPR050194">
    <property type="entry name" value="Glycosyltransferase_grp1"/>
</dbReference>
<dbReference type="InterPro" id="IPR028098">
    <property type="entry name" value="Glyco_trans_4-like_N"/>
</dbReference>
<gene>
    <name evidence="3" type="ORF">COT71_04430</name>
</gene>
<dbReference type="EMBL" id="PEZP01000048">
    <property type="protein sequence ID" value="PIT97747.1"/>
    <property type="molecule type" value="Genomic_DNA"/>
</dbReference>
<dbReference type="PANTHER" id="PTHR45947">
    <property type="entry name" value="SULFOQUINOVOSYL TRANSFERASE SQD2"/>
    <property type="match status" value="1"/>
</dbReference>
<dbReference type="Gene3D" id="3.40.50.2000">
    <property type="entry name" value="Glycogen Phosphorylase B"/>
    <property type="match status" value="2"/>
</dbReference>
<evidence type="ECO:0000259" key="1">
    <source>
        <dbReference type="Pfam" id="PF00534"/>
    </source>
</evidence>
<accession>A0A2M6WYB5</accession>
<keyword evidence="3" id="KW-0808">Transferase</keyword>
<dbReference type="GO" id="GO:0016757">
    <property type="term" value="F:glycosyltransferase activity"/>
    <property type="evidence" value="ECO:0007669"/>
    <property type="project" value="InterPro"/>
</dbReference>
<dbReference type="SUPFAM" id="SSF53756">
    <property type="entry name" value="UDP-Glycosyltransferase/glycogen phosphorylase"/>
    <property type="match status" value="1"/>
</dbReference>
<dbReference type="AlphaFoldDB" id="A0A2M6WYB5"/>
<protein>
    <submittedName>
        <fullName evidence="3">Glycosyl transferase family 1</fullName>
    </submittedName>
</protein>
<dbReference type="InterPro" id="IPR001296">
    <property type="entry name" value="Glyco_trans_1"/>
</dbReference>
<feature type="domain" description="Glycosyl transferase family 1" evidence="1">
    <location>
        <begin position="192"/>
        <end position="358"/>
    </location>
</feature>
<proteinExistence type="predicted"/>
<dbReference type="Proteomes" id="UP000230731">
    <property type="component" value="Unassembled WGS sequence"/>
</dbReference>
<dbReference type="PANTHER" id="PTHR45947:SF3">
    <property type="entry name" value="SULFOQUINOVOSYL TRANSFERASE SQD2"/>
    <property type="match status" value="1"/>
</dbReference>
<organism evidence="3 4">
    <name type="scientific">Candidatus Andersenbacteria bacterium CG10_big_fil_rev_8_21_14_0_10_54_11</name>
    <dbReference type="NCBI Taxonomy" id="1974485"/>
    <lineage>
        <taxon>Bacteria</taxon>
        <taxon>Candidatus Anderseniibacteriota</taxon>
    </lineage>
</organism>
<evidence type="ECO:0000313" key="4">
    <source>
        <dbReference type="Proteomes" id="UP000230731"/>
    </source>
</evidence>
<comment type="caution">
    <text evidence="3">The sequence shown here is derived from an EMBL/GenBank/DDBJ whole genome shotgun (WGS) entry which is preliminary data.</text>
</comment>
<dbReference type="Pfam" id="PF13439">
    <property type="entry name" value="Glyco_transf_4"/>
    <property type="match status" value="1"/>
</dbReference>
<sequence length="428" mass="45997">MRIVMVTNNFLPHVGGVARSVATFADYYHRCGHSILVVAPRTEPGPGPLPYEVLDVPAVSMKQGRDLAAPLPVPGYVASAVKRFSPDIIHAHHPFLLGDTALRLAATHGVPLVFTHHTLYEHYTHYAPNDRPSFKLFIMDLATGYANLCTRVFGPSASTATLLRRRGVVTPISIVPSGISVERFSGGDRSGFRKSLDIPPDSFVLGTVGRLAHEKNLAPLAEAMAACIASVSSARAIIVGDGPAAADMQRMFSQYGLTERVRFTGTLTGSALADAYAAMDAFVFTSQSETQGLVLAEAMAAGVPVAAFDAPGVRDIVRHGENGWLVGLPSAASLAFVLRDAVSLPLPARQRLQEGARRTAAAYTVRECGERALAAYAALLIAGRRKHPSSMTIRESAWEGTRRRMTAEWELWQMRLRATKSLLASSDA</sequence>
<reference evidence="4" key="1">
    <citation type="submission" date="2017-09" db="EMBL/GenBank/DDBJ databases">
        <title>Depth-based differentiation of microbial function through sediment-hosted aquifers and enrichment of novel symbionts in the deep terrestrial subsurface.</title>
        <authorList>
            <person name="Probst A.J."/>
            <person name="Ladd B."/>
            <person name="Jarett J.K."/>
            <person name="Geller-Mcgrath D.E."/>
            <person name="Sieber C.M.K."/>
            <person name="Emerson J.B."/>
            <person name="Anantharaman K."/>
            <person name="Thomas B.C."/>
            <person name="Malmstrom R."/>
            <person name="Stieglmeier M."/>
            <person name="Klingl A."/>
            <person name="Woyke T."/>
            <person name="Ryan C.M."/>
            <person name="Banfield J.F."/>
        </authorList>
    </citation>
    <scope>NUCLEOTIDE SEQUENCE [LARGE SCALE GENOMIC DNA]</scope>
</reference>
<feature type="domain" description="Glycosyltransferase subfamily 4-like N-terminal" evidence="2">
    <location>
        <begin position="14"/>
        <end position="183"/>
    </location>
</feature>
<dbReference type="Pfam" id="PF00534">
    <property type="entry name" value="Glycos_transf_1"/>
    <property type="match status" value="1"/>
</dbReference>
<name>A0A2M6WYB5_9BACT</name>
<evidence type="ECO:0000313" key="3">
    <source>
        <dbReference type="EMBL" id="PIT97747.1"/>
    </source>
</evidence>
<evidence type="ECO:0000259" key="2">
    <source>
        <dbReference type="Pfam" id="PF13439"/>
    </source>
</evidence>